<evidence type="ECO:0000313" key="13">
    <source>
        <dbReference type="EMBL" id="HCE18182.1"/>
    </source>
</evidence>
<dbReference type="GO" id="GO:0008033">
    <property type="term" value="P:tRNA processing"/>
    <property type="evidence" value="ECO:0007669"/>
    <property type="project" value="UniProtKB-KW"/>
</dbReference>
<comment type="similarity">
    <text evidence="2 11">Belongs to the tRNA nucleotidyltransferase/poly(A) polymerase family.</text>
</comment>
<keyword evidence="9" id="KW-0460">Magnesium</keyword>
<dbReference type="PANTHER" id="PTHR47545">
    <property type="entry name" value="MULTIFUNCTIONAL CCA PROTEIN"/>
    <property type="match status" value="1"/>
</dbReference>
<dbReference type="GO" id="GO:0016779">
    <property type="term" value="F:nucleotidyltransferase activity"/>
    <property type="evidence" value="ECO:0007669"/>
    <property type="project" value="UniProtKB-KW"/>
</dbReference>
<dbReference type="Proteomes" id="UP000264141">
    <property type="component" value="Unassembled WGS sequence"/>
</dbReference>
<protein>
    <submittedName>
        <fullName evidence="13">HD domain-containing protein</fullName>
    </submittedName>
</protein>
<keyword evidence="10 11" id="KW-0694">RNA-binding</keyword>
<evidence type="ECO:0000259" key="12">
    <source>
        <dbReference type="SMART" id="SM00471"/>
    </source>
</evidence>
<reference evidence="13 14" key="1">
    <citation type="journal article" date="2018" name="Nat. Biotechnol.">
        <title>A standardized bacterial taxonomy based on genome phylogeny substantially revises the tree of life.</title>
        <authorList>
            <person name="Parks D.H."/>
            <person name="Chuvochina M."/>
            <person name="Waite D.W."/>
            <person name="Rinke C."/>
            <person name="Skarshewski A."/>
            <person name="Chaumeil P.A."/>
            <person name="Hugenholtz P."/>
        </authorList>
    </citation>
    <scope>NUCLEOTIDE SEQUENCE [LARGE SCALE GENOMIC DNA]</scope>
    <source>
        <strain evidence="13">UBA8781</strain>
    </source>
</reference>
<evidence type="ECO:0000256" key="10">
    <source>
        <dbReference type="ARBA" id="ARBA00022884"/>
    </source>
</evidence>
<dbReference type="AlphaFoldDB" id="A0A3D1JI51"/>
<keyword evidence="6" id="KW-0548">Nucleotidyltransferase</keyword>
<evidence type="ECO:0000313" key="14">
    <source>
        <dbReference type="Proteomes" id="UP000264141"/>
    </source>
</evidence>
<accession>A0A3D1JI51</accession>
<keyword evidence="8" id="KW-0547">Nucleotide-binding</keyword>
<dbReference type="EMBL" id="DPBP01000040">
    <property type="protein sequence ID" value="HCE18182.1"/>
    <property type="molecule type" value="Genomic_DNA"/>
</dbReference>
<keyword evidence="5" id="KW-0819">tRNA processing</keyword>
<dbReference type="SMART" id="SM00471">
    <property type="entry name" value="HDc"/>
    <property type="match status" value="1"/>
</dbReference>
<dbReference type="Pfam" id="PF01743">
    <property type="entry name" value="PolyA_pol"/>
    <property type="match status" value="1"/>
</dbReference>
<proteinExistence type="inferred from homology"/>
<dbReference type="RefSeq" id="WP_062189797.1">
    <property type="nucleotide sequence ID" value="NZ_DF967965.1"/>
</dbReference>
<dbReference type="SUPFAM" id="SSF81301">
    <property type="entry name" value="Nucleotidyltransferase"/>
    <property type="match status" value="1"/>
</dbReference>
<evidence type="ECO:0000256" key="7">
    <source>
        <dbReference type="ARBA" id="ARBA00022723"/>
    </source>
</evidence>
<evidence type="ECO:0000256" key="8">
    <source>
        <dbReference type="ARBA" id="ARBA00022741"/>
    </source>
</evidence>
<evidence type="ECO:0000256" key="4">
    <source>
        <dbReference type="ARBA" id="ARBA00022679"/>
    </source>
</evidence>
<feature type="domain" description="HD/PDEase" evidence="12">
    <location>
        <begin position="232"/>
        <end position="413"/>
    </location>
</feature>
<keyword evidence="4 11" id="KW-0808">Transferase</keyword>
<organism evidence="13 14">
    <name type="scientific">Anaerolinea thermolimosa</name>
    <dbReference type="NCBI Taxonomy" id="229919"/>
    <lineage>
        <taxon>Bacteria</taxon>
        <taxon>Bacillati</taxon>
        <taxon>Chloroflexota</taxon>
        <taxon>Anaerolineae</taxon>
        <taxon>Anaerolineales</taxon>
        <taxon>Anaerolineaceae</taxon>
        <taxon>Anaerolinea</taxon>
    </lineage>
</organism>
<dbReference type="Gene3D" id="3.30.460.10">
    <property type="entry name" value="Beta Polymerase, domain 2"/>
    <property type="match status" value="1"/>
</dbReference>
<name>A0A3D1JI51_9CHLR</name>
<dbReference type="SUPFAM" id="SSF81891">
    <property type="entry name" value="Poly A polymerase C-terminal region-like"/>
    <property type="match status" value="1"/>
</dbReference>
<evidence type="ECO:0000256" key="9">
    <source>
        <dbReference type="ARBA" id="ARBA00022842"/>
    </source>
</evidence>
<dbReference type="InterPro" id="IPR043519">
    <property type="entry name" value="NT_sf"/>
</dbReference>
<dbReference type="PANTHER" id="PTHR47545:SF2">
    <property type="entry name" value="CC-ADDING TRNA NUCLEOTIDYLTRANSFERASE"/>
    <property type="match status" value="1"/>
</dbReference>
<dbReference type="Pfam" id="PF13735">
    <property type="entry name" value="tRNA_NucTran2_2"/>
    <property type="match status" value="1"/>
</dbReference>
<dbReference type="GO" id="GO:0000166">
    <property type="term" value="F:nucleotide binding"/>
    <property type="evidence" value="ECO:0007669"/>
    <property type="project" value="UniProtKB-KW"/>
</dbReference>
<dbReference type="GO" id="GO:0046872">
    <property type="term" value="F:metal ion binding"/>
    <property type="evidence" value="ECO:0007669"/>
    <property type="project" value="UniProtKB-KW"/>
</dbReference>
<dbReference type="InterPro" id="IPR050124">
    <property type="entry name" value="tRNA_CCA-adding_enzyme"/>
</dbReference>
<dbReference type="OrthoDB" id="9805698at2"/>
<evidence type="ECO:0000256" key="6">
    <source>
        <dbReference type="ARBA" id="ARBA00022695"/>
    </source>
</evidence>
<evidence type="ECO:0000256" key="1">
    <source>
        <dbReference type="ARBA" id="ARBA00001946"/>
    </source>
</evidence>
<dbReference type="InterPro" id="IPR032828">
    <property type="entry name" value="PolyA_RNA-bd"/>
</dbReference>
<dbReference type="InterPro" id="IPR003607">
    <property type="entry name" value="HD/PDEase_dom"/>
</dbReference>
<comment type="caution">
    <text evidence="13">The sequence shown here is derived from an EMBL/GenBank/DDBJ whole genome shotgun (WGS) entry which is preliminary data.</text>
</comment>
<evidence type="ECO:0000256" key="11">
    <source>
        <dbReference type="RuleBase" id="RU003953"/>
    </source>
</evidence>
<keyword evidence="3" id="KW-0820">tRNA-binding</keyword>
<evidence type="ECO:0000256" key="2">
    <source>
        <dbReference type="ARBA" id="ARBA00007265"/>
    </source>
</evidence>
<comment type="cofactor">
    <cofactor evidence="1">
        <name>Mg(2+)</name>
        <dbReference type="ChEBI" id="CHEBI:18420"/>
    </cofactor>
</comment>
<dbReference type="Pfam" id="PF12627">
    <property type="entry name" value="PolyA_pol_RNAbd"/>
    <property type="match status" value="1"/>
</dbReference>
<evidence type="ECO:0000256" key="3">
    <source>
        <dbReference type="ARBA" id="ARBA00022555"/>
    </source>
</evidence>
<sequence length="506" mass="56913">MEIDRILTVVTESAPAGMDVFLVGGGIRDRLMGRDVHDLDFILRGNTYSLARRVADRLEGGLFVLDRERGTTRVVLRDEDGRRLTLDFAEIRFATLEEDLASRDFTVNAMAVALREPERIIDPCAGATDLREKRLRACRSTSVLDDPVRALRAVRLAVSLGFHIERETLGQVREATRRLSRISAERIRDEWVRIVEGRQTSLVVRLMEHTGLLGVLFPELQALRGVQQPPPHIWDVWEHTLACVDRLESLLEVLAGDFREDSAQGLTLASAVLWLGRYRQNLKEHLNDPLPNDRRVTGLLKMAALFHDTGKPLTAAMDGDGRLRFLGHELQSTAIGEKRARALVFSNQEVERLSVILREHMRVHWLANTGESPTRRAIYRFFRDTGPAGVDVCLLSLADLWAVYGHTLPQERWLAELRTCRALMEARWEKNDEVVSPPRLVTGRDLIEVFRLAPGRVVGNLLETIREAQAAGQVTTREEALELAQSVLLQQKGGENDSTQGGSTVC</sequence>
<keyword evidence="7" id="KW-0479">Metal-binding</keyword>
<dbReference type="InterPro" id="IPR032810">
    <property type="entry name" value="CCA-adding_enz_C"/>
</dbReference>
<evidence type="ECO:0000256" key="5">
    <source>
        <dbReference type="ARBA" id="ARBA00022694"/>
    </source>
</evidence>
<dbReference type="STRING" id="229919.GCA_001050195_00677"/>
<dbReference type="GO" id="GO:0000049">
    <property type="term" value="F:tRNA binding"/>
    <property type="evidence" value="ECO:0007669"/>
    <property type="project" value="UniProtKB-KW"/>
</dbReference>
<gene>
    <name evidence="13" type="ORF">DEQ80_10015</name>
</gene>
<dbReference type="Gene3D" id="1.10.3090.10">
    <property type="entry name" value="cca-adding enzyme, domain 2"/>
    <property type="match status" value="1"/>
</dbReference>
<dbReference type="InterPro" id="IPR002646">
    <property type="entry name" value="PolA_pol_head_dom"/>
</dbReference>